<dbReference type="AlphaFoldDB" id="A0A1Y5T8F8"/>
<accession>A0A1Y5T8F8</accession>
<protein>
    <submittedName>
        <fullName evidence="1">Fructokinase</fullName>
        <ecNumber evidence="1">2.7.1.4</ecNumber>
    </submittedName>
</protein>
<dbReference type="PANTHER" id="PTHR18964:SF173">
    <property type="entry name" value="GLUCOKINASE"/>
    <property type="match status" value="1"/>
</dbReference>
<dbReference type="OrthoDB" id="9810372at2"/>
<dbReference type="PANTHER" id="PTHR18964">
    <property type="entry name" value="ROK (REPRESSOR, ORF, KINASE) FAMILY"/>
    <property type="match status" value="1"/>
</dbReference>
<keyword evidence="1" id="KW-0808">Transferase</keyword>
<dbReference type="InterPro" id="IPR043129">
    <property type="entry name" value="ATPase_NBD"/>
</dbReference>
<dbReference type="GO" id="GO:0008865">
    <property type="term" value="F:fructokinase activity"/>
    <property type="evidence" value="ECO:0007669"/>
    <property type="project" value="UniProtKB-EC"/>
</dbReference>
<sequence>MTQTLAPAGSRRAKAQETDIASTAQVPLDATEISLLRALRHGAKGRAELAQETGWSRNTVAAKLNRLIDSDWVSAGDATQAERGRPSARYGLNPQAALTLVARFEGGFLEGTLCTLTGDQIATGHQPLTAGYDPTQSLADLRGLRDTLQALPEATGPIRACVLVVPGPVSGNGHTVPWSQVGELPADLDAALDMRIAVENDANLMALGAIGEHPQAESLLYVLVQTGIGAGLAFGGQRGAGAHVHRGLGGWSGEVGHIPVRAAGDRPCICGARGCLASVASHVALLKALSTPDRILTTTQELQDLVAQGNIDAIVALRDAGRTIGEALVGLVTGLAPEVICLGGPLVESSDHISAGVRESLNQRTPPALSQQLTVLAGRDHGDLARRGAVDRAFDLLLPPAAQP</sequence>
<gene>
    <name evidence="1" type="primary">mak</name>
    <name evidence="1" type="ORF">AQS8620_02483</name>
</gene>
<dbReference type="Gene3D" id="1.10.10.10">
    <property type="entry name" value="Winged helix-like DNA-binding domain superfamily/Winged helix DNA-binding domain"/>
    <property type="match status" value="1"/>
</dbReference>
<dbReference type="InterPro" id="IPR036388">
    <property type="entry name" value="WH-like_DNA-bd_sf"/>
</dbReference>
<evidence type="ECO:0000313" key="2">
    <source>
        <dbReference type="Proteomes" id="UP000193862"/>
    </source>
</evidence>
<dbReference type="InterPro" id="IPR000600">
    <property type="entry name" value="ROK"/>
</dbReference>
<name>A0A1Y5T8F8_9RHOB</name>
<dbReference type="InterPro" id="IPR036390">
    <property type="entry name" value="WH_DNA-bd_sf"/>
</dbReference>
<dbReference type="EC" id="2.7.1.4" evidence="1"/>
<keyword evidence="1" id="KW-0418">Kinase</keyword>
<dbReference type="RefSeq" id="WP_085837198.1">
    <property type="nucleotide sequence ID" value="NZ_FWFS01000009.1"/>
</dbReference>
<dbReference type="SUPFAM" id="SSF46785">
    <property type="entry name" value="Winged helix' DNA-binding domain"/>
    <property type="match status" value="1"/>
</dbReference>
<keyword evidence="2" id="KW-1185">Reference proteome</keyword>
<dbReference type="SUPFAM" id="SSF53067">
    <property type="entry name" value="Actin-like ATPase domain"/>
    <property type="match status" value="1"/>
</dbReference>
<dbReference type="EMBL" id="FWFS01000009">
    <property type="protein sequence ID" value="SLN56320.1"/>
    <property type="molecule type" value="Genomic_DNA"/>
</dbReference>
<dbReference type="Gene3D" id="3.30.420.40">
    <property type="match status" value="2"/>
</dbReference>
<dbReference type="Proteomes" id="UP000193862">
    <property type="component" value="Unassembled WGS sequence"/>
</dbReference>
<organism evidence="1 2">
    <name type="scientific">Aquimixticola soesokkakensis</name>
    <dbReference type="NCBI Taxonomy" id="1519096"/>
    <lineage>
        <taxon>Bacteria</taxon>
        <taxon>Pseudomonadati</taxon>
        <taxon>Pseudomonadota</taxon>
        <taxon>Alphaproteobacteria</taxon>
        <taxon>Rhodobacterales</taxon>
        <taxon>Paracoccaceae</taxon>
        <taxon>Aquimixticola</taxon>
    </lineage>
</organism>
<dbReference type="Pfam" id="PF00480">
    <property type="entry name" value="ROK"/>
    <property type="match status" value="1"/>
</dbReference>
<evidence type="ECO:0000313" key="1">
    <source>
        <dbReference type="EMBL" id="SLN56320.1"/>
    </source>
</evidence>
<proteinExistence type="predicted"/>
<reference evidence="1 2" key="1">
    <citation type="submission" date="2017-03" db="EMBL/GenBank/DDBJ databases">
        <authorList>
            <person name="Afonso C.L."/>
            <person name="Miller P.J."/>
            <person name="Scott M.A."/>
            <person name="Spackman E."/>
            <person name="Goraichik I."/>
            <person name="Dimitrov K.M."/>
            <person name="Suarez D.L."/>
            <person name="Swayne D.E."/>
        </authorList>
    </citation>
    <scope>NUCLEOTIDE SEQUENCE [LARGE SCALE GENOMIC DNA]</scope>
    <source>
        <strain evidence="1 2">CECT 8620</strain>
    </source>
</reference>